<proteinExistence type="predicted"/>
<evidence type="ECO:0000313" key="1">
    <source>
        <dbReference type="EMBL" id="KAL3122342.1"/>
    </source>
</evidence>
<sequence>MMDNLIDGMQNLRLKIMDNSESARLFKFDETNANKLLLKAEKNTGLRHVGYRVIHISEPFHFVARDHGIPPRHDIMGCALLFWM</sequence>
<reference evidence="1 2" key="1">
    <citation type="submission" date="2024-10" db="EMBL/GenBank/DDBJ databases">
        <authorList>
            <person name="Kim D."/>
        </authorList>
    </citation>
    <scope>NUCLEOTIDE SEQUENCE [LARGE SCALE GENOMIC DNA]</scope>
    <source>
        <strain evidence="1">BH-2024</strain>
    </source>
</reference>
<dbReference type="Proteomes" id="UP001620626">
    <property type="component" value="Unassembled WGS sequence"/>
</dbReference>
<dbReference type="EMBL" id="JBICBT010000141">
    <property type="protein sequence ID" value="KAL3122342.1"/>
    <property type="molecule type" value="Genomic_DNA"/>
</dbReference>
<protein>
    <submittedName>
        <fullName evidence="1">Uncharacterized protein</fullName>
    </submittedName>
</protein>
<name>A0ABD2M4A3_9BILA</name>
<comment type="caution">
    <text evidence="1">The sequence shown here is derived from an EMBL/GenBank/DDBJ whole genome shotgun (WGS) entry which is preliminary data.</text>
</comment>
<organism evidence="1 2">
    <name type="scientific">Heterodera trifolii</name>
    <dbReference type="NCBI Taxonomy" id="157864"/>
    <lineage>
        <taxon>Eukaryota</taxon>
        <taxon>Metazoa</taxon>
        <taxon>Ecdysozoa</taxon>
        <taxon>Nematoda</taxon>
        <taxon>Chromadorea</taxon>
        <taxon>Rhabditida</taxon>
        <taxon>Tylenchina</taxon>
        <taxon>Tylenchomorpha</taxon>
        <taxon>Tylenchoidea</taxon>
        <taxon>Heteroderidae</taxon>
        <taxon>Heteroderinae</taxon>
        <taxon>Heterodera</taxon>
    </lineage>
</organism>
<accession>A0ABD2M4A3</accession>
<dbReference type="AlphaFoldDB" id="A0ABD2M4A3"/>
<gene>
    <name evidence="1" type="ORF">niasHT_000561</name>
</gene>
<evidence type="ECO:0000313" key="2">
    <source>
        <dbReference type="Proteomes" id="UP001620626"/>
    </source>
</evidence>
<keyword evidence="2" id="KW-1185">Reference proteome</keyword>